<sequence length="155" mass="17752">MSTLPAANTNAAADADDDAQIAFTKRRCMSFCCMPSFPSQTTSWWWEDLRSPTCKERWWFRRWKTAREWSEISAAPKWRTFIRRFKNNNINKRHRGSFRYDPLSYALNFDDGSAAVDDGCGYKGFSARFASVPPPPKAAADSCEDHVPPVSILEE</sequence>
<feature type="non-terminal residue" evidence="2">
    <location>
        <position position="1"/>
    </location>
</feature>
<dbReference type="AlphaFoldDB" id="A0A371E1F9"/>
<reference evidence="2" key="1">
    <citation type="submission" date="2018-05" db="EMBL/GenBank/DDBJ databases">
        <title>Draft genome of Mucuna pruriens seed.</title>
        <authorList>
            <person name="Nnadi N.E."/>
            <person name="Vos R."/>
            <person name="Hasami M.H."/>
            <person name="Devisetty U.K."/>
            <person name="Aguiy J.C."/>
        </authorList>
    </citation>
    <scope>NUCLEOTIDE SEQUENCE [LARGE SCALE GENOMIC DNA]</scope>
    <source>
        <strain evidence="2">JCA_2017</strain>
    </source>
</reference>
<accession>A0A371E1F9</accession>
<dbReference type="Proteomes" id="UP000257109">
    <property type="component" value="Unassembled WGS sequence"/>
</dbReference>
<dbReference type="PANTHER" id="PTHR47076:SF1">
    <property type="entry name" value="NHL DOMAIN PROTEIN"/>
    <property type="match status" value="1"/>
</dbReference>
<dbReference type="OrthoDB" id="1723198at2759"/>
<evidence type="ECO:0000256" key="1">
    <source>
        <dbReference type="SAM" id="MobiDB-lite"/>
    </source>
</evidence>
<dbReference type="STRING" id="157652.A0A371E1F9"/>
<evidence type="ECO:0000313" key="2">
    <source>
        <dbReference type="EMBL" id="RDX58609.1"/>
    </source>
</evidence>
<organism evidence="2 3">
    <name type="scientific">Mucuna pruriens</name>
    <name type="common">Velvet bean</name>
    <name type="synonym">Dolichos pruriens</name>
    <dbReference type="NCBI Taxonomy" id="157652"/>
    <lineage>
        <taxon>Eukaryota</taxon>
        <taxon>Viridiplantae</taxon>
        <taxon>Streptophyta</taxon>
        <taxon>Embryophyta</taxon>
        <taxon>Tracheophyta</taxon>
        <taxon>Spermatophyta</taxon>
        <taxon>Magnoliopsida</taxon>
        <taxon>eudicotyledons</taxon>
        <taxon>Gunneridae</taxon>
        <taxon>Pentapetalae</taxon>
        <taxon>rosids</taxon>
        <taxon>fabids</taxon>
        <taxon>Fabales</taxon>
        <taxon>Fabaceae</taxon>
        <taxon>Papilionoideae</taxon>
        <taxon>50 kb inversion clade</taxon>
        <taxon>NPAAA clade</taxon>
        <taxon>indigoferoid/millettioid clade</taxon>
        <taxon>Phaseoleae</taxon>
        <taxon>Mucuna</taxon>
    </lineage>
</organism>
<dbReference type="EMBL" id="QJKJ01017326">
    <property type="protein sequence ID" value="RDX58609.1"/>
    <property type="molecule type" value="Genomic_DNA"/>
</dbReference>
<comment type="caution">
    <text evidence="2">The sequence shown here is derived from an EMBL/GenBank/DDBJ whole genome shotgun (WGS) entry which is preliminary data.</text>
</comment>
<dbReference type="PANTHER" id="PTHR47076">
    <property type="entry name" value="NHL DOMAIN PROTEIN"/>
    <property type="match status" value="1"/>
</dbReference>
<keyword evidence="3" id="KW-1185">Reference proteome</keyword>
<protein>
    <submittedName>
        <fullName evidence="2">Uncharacterized protein</fullName>
    </submittedName>
</protein>
<proteinExistence type="predicted"/>
<feature type="region of interest" description="Disordered" evidence="1">
    <location>
        <begin position="134"/>
        <end position="155"/>
    </location>
</feature>
<evidence type="ECO:0000313" key="3">
    <source>
        <dbReference type="Proteomes" id="UP000257109"/>
    </source>
</evidence>
<name>A0A371E1F9_MUCPR</name>
<gene>
    <name evidence="2" type="ORF">CR513_62061</name>
</gene>